<dbReference type="AlphaFoldDB" id="A0A134B5B5"/>
<dbReference type="RefSeq" id="WP_060933288.1">
    <property type="nucleotide sequence ID" value="NZ_KQ960560.1"/>
</dbReference>
<organism evidence="2">
    <name type="scientific">Prevotella amnii</name>
    <dbReference type="NCBI Taxonomy" id="419005"/>
    <lineage>
        <taxon>Bacteria</taxon>
        <taxon>Pseudomonadati</taxon>
        <taxon>Bacteroidota</taxon>
        <taxon>Bacteroidia</taxon>
        <taxon>Bacteroidales</taxon>
        <taxon>Prevotellaceae</taxon>
        <taxon>Prevotella</taxon>
    </lineage>
</organism>
<evidence type="ECO:0000313" key="2">
    <source>
        <dbReference type="EMBL" id="KXB75142.1"/>
    </source>
</evidence>
<gene>
    <name evidence="2" type="ORF">HMPREF1860_01885</name>
</gene>
<evidence type="ECO:0000256" key="1">
    <source>
        <dbReference type="SAM" id="Coils"/>
    </source>
</evidence>
<protein>
    <submittedName>
        <fullName evidence="2">Uncharacterized protein</fullName>
    </submittedName>
</protein>
<dbReference type="STRING" id="419005.HMPREF1860_01885"/>
<proteinExistence type="predicted"/>
<dbReference type="Proteomes" id="UP000070531">
    <property type="component" value="Unassembled WGS sequence"/>
</dbReference>
<reference evidence="2 3" key="1">
    <citation type="submission" date="2016-01" db="EMBL/GenBank/DDBJ databases">
        <authorList>
            <person name="Oliw E.H."/>
        </authorList>
    </citation>
    <scope>NUCLEOTIDE SEQUENCE [LARGE SCALE GENOMIC DNA]</scope>
    <source>
        <strain evidence="2 3">DNF00307</strain>
    </source>
</reference>
<dbReference type="PATRIC" id="fig|419005.5.peg.1883"/>
<dbReference type="EMBL" id="LSDL01000125">
    <property type="protein sequence ID" value="KXB75142.1"/>
    <property type="molecule type" value="Genomic_DNA"/>
</dbReference>
<evidence type="ECO:0000313" key="3">
    <source>
        <dbReference type="Proteomes" id="UP000070531"/>
    </source>
</evidence>
<accession>A0A134B5B5</accession>
<feature type="coiled-coil region" evidence="1">
    <location>
        <begin position="49"/>
        <end position="76"/>
    </location>
</feature>
<comment type="caution">
    <text evidence="2">The sequence shown here is derived from an EMBL/GenBank/DDBJ whole genome shotgun (WGS) entry which is preliminary data.</text>
</comment>
<sequence>MDFKKIQLTKQNTLNVVYSNENGDTVSVTGANIVHQDLKEALRNLVPHLTLLSEQREGYNNTLEELEQQREWEEKSIYTRMAVTGVTLNVDEVSVSGTRILERGDIIRISTPKISTVDDENYGYKSELSLALDNLKYEAEQYIVERKWALKQGELDFDEAGDPFAEIEAGDVPSVHVEMKTKGHTTTCEKVRVS</sequence>
<name>A0A134B5B5_9BACT</name>
<keyword evidence="1" id="KW-0175">Coiled coil</keyword>